<dbReference type="EC" id="3.1.2.2" evidence="6"/>
<keyword evidence="4" id="KW-0325">Glycoprotein</keyword>
<dbReference type="PANTHER" id="PTHR11247">
    <property type="entry name" value="PALMITOYL-PROTEIN THIOESTERASE/DOLICHYLDIPHOSPHATASE 1"/>
    <property type="match status" value="1"/>
</dbReference>
<dbReference type="Pfam" id="PF02089">
    <property type="entry name" value="Palm_thioest"/>
    <property type="match status" value="1"/>
</dbReference>
<dbReference type="EMBL" id="CAXDID020000052">
    <property type="protein sequence ID" value="CAL6005733.1"/>
    <property type="molecule type" value="Genomic_DNA"/>
</dbReference>
<comment type="function">
    <text evidence="8">Catalyzes the cleavage of thioester bonds from S-palmitoyl-CoA or S-palmitoyl-N-acetylcysteamine (unbranched structures) but does not have activity against palmitoylcysteine or palmitoylated proteins, branched structures or bulky head groups. Conversely, hydrolyzes both long and short chain fatty acyl-CoA substrate.</text>
</comment>
<dbReference type="GO" id="GO:0016790">
    <property type="term" value="F:thiolester hydrolase activity"/>
    <property type="evidence" value="ECO:0007669"/>
    <property type="project" value="TreeGrafter"/>
</dbReference>
<sequence>MILFLNIVAKQPPVVVMHGIMDTKESMNNIIQYLKEVTPDLYVLNCEVGNGYMDSIFMDVYSAVKEVTNCIVNDPNLKDGFIILGYSQGGYLLRSYLENRTASQPKVLRFITLTSPLAGYFCGVKSACAMIPGLPDFVNELIADFEYTDFIQNLITAAGYWRNPYQLPAYLNYQTHLSLLDNQAIYNQQYKKNFLEPDKFILFGSENDGIISPWQSAWFGFFENENDAVVQKMEERDVYTEDLFGLKTLNEEGRIVRIRSGLDHFSYLKDEAFIKEQVAPWVKMDV</sequence>
<evidence type="ECO:0000256" key="3">
    <source>
        <dbReference type="ARBA" id="ARBA00022801"/>
    </source>
</evidence>
<evidence type="ECO:0000256" key="5">
    <source>
        <dbReference type="ARBA" id="ARBA00023228"/>
    </source>
</evidence>
<protein>
    <recommendedName>
        <fullName evidence="6">palmitoyl-CoA hydrolase</fullName>
        <ecNumber evidence="6">3.1.2.2</ecNumber>
    </recommendedName>
</protein>
<keyword evidence="5" id="KW-0458">Lysosome</keyword>
<evidence type="ECO:0000256" key="1">
    <source>
        <dbReference type="ARBA" id="ARBA00004371"/>
    </source>
</evidence>
<dbReference type="SUPFAM" id="SSF53474">
    <property type="entry name" value="alpha/beta-Hydrolases"/>
    <property type="match status" value="1"/>
</dbReference>
<comment type="caution">
    <text evidence="9">The sequence shown here is derived from an EMBL/GenBank/DDBJ whole genome shotgun (WGS) entry which is preliminary data.</text>
</comment>
<evidence type="ECO:0000313" key="11">
    <source>
        <dbReference type="Proteomes" id="UP001642409"/>
    </source>
</evidence>
<name>A0AA86TXT8_9EUKA</name>
<comment type="catalytic activity">
    <reaction evidence="7">
        <text>S-hexadecanoyl-N-acetylcysteamine + H2O = N-acetylcysteamine + hexadecanoate + H(+)</text>
        <dbReference type="Rhea" id="RHEA:84099"/>
        <dbReference type="ChEBI" id="CHEBI:7896"/>
        <dbReference type="ChEBI" id="CHEBI:15377"/>
        <dbReference type="ChEBI" id="CHEBI:15378"/>
        <dbReference type="ChEBI" id="CHEBI:74410"/>
        <dbReference type="ChEBI" id="CHEBI:233601"/>
    </reaction>
</comment>
<gene>
    <name evidence="10" type="ORF">HINF_LOCUS19659</name>
    <name evidence="9" type="ORF">HINF_LOCUS20041</name>
</gene>
<evidence type="ECO:0000313" key="9">
    <source>
        <dbReference type="EMBL" id="CAI9932396.1"/>
    </source>
</evidence>
<keyword evidence="2" id="KW-0732">Signal</keyword>
<dbReference type="GO" id="GO:0005764">
    <property type="term" value="C:lysosome"/>
    <property type="evidence" value="ECO:0007669"/>
    <property type="project" value="UniProtKB-SubCell"/>
</dbReference>
<dbReference type="InterPro" id="IPR029058">
    <property type="entry name" value="AB_hydrolase_fold"/>
</dbReference>
<evidence type="ECO:0000256" key="2">
    <source>
        <dbReference type="ARBA" id="ARBA00022729"/>
    </source>
</evidence>
<reference evidence="9" key="1">
    <citation type="submission" date="2023-06" db="EMBL/GenBank/DDBJ databases">
        <authorList>
            <person name="Kurt Z."/>
        </authorList>
    </citation>
    <scope>NUCLEOTIDE SEQUENCE</scope>
</reference>
<dbReference type="AlphaFoldDB" id="A0AA86TXT8"/>
<evidence type="ECO:0000256" key="6">
    <source>
        <dbReference type="ARBA" id="ARBA00038848"/>
    </source>
</evidence>
<evidence type="ECO:0000256" key="4">
    <source>
        <dbReference type="ARBA" id="ARBA00023180"/>
    </source>
</evidence>
<comment type="subcellular location">
    <subcellularLocation>
        <location evidence="1">Lysosome</location>
    </subcellularLocation>
</comment>
<dbReference type="Proteomes" id="UP001642409">
    <property type="component" value="Unassembled WGS sequence"/>
</dbReference>
<reference evidence="10 11" key="2">
    <citation type="submission" date="2024-07" db="EMBL/GenBank/DDBJ databases">
        <authorList>
            <person name="Akdeniz Z."/>
        </authorList>
    </citation>
    <scope>NUCLEOTIDE SEQUENCE [LARGE SCALE GENOMIC DNA]</scope>
</reference>
<dbReference type="EMBL" id="CATOUU010000517">
    <property type="protein sequence ID" value="CAI9932396.1"/>
    <property type="molecule type" value="Genomic_DNA"/>
</dbReference>
<evidence type="ECO:0000256" key="8">
    <source>
        <dbReference type="ARBA" id="ARBA00093353"/>
    </source>
</evidence>
<keyword evidence="3" id="KW-0378">Hydrolase</keyword>
<dbReference type="Gene3D" id="3.40.50.1820">
    <property type="entry name" value="alpha/beta hydrolase"/>
    <property type="match status" value="1"/>
</dbReference>
<accession>A0AA86TXT8</accession>
<organism evidence="9">
    <name type="scientific">Hexamita inflata</name>
    <dbReference type="NCBI Taxonomy" id="28002"/>
    <lineage>
        <taxon>Eukaryota</taxon>
        <taxon>Metamonada</taxon>
        <taxon>Diplomonadida</taxon>
        <taxon>Hexamitidae</taxon>
        <taxon>Hexamitinae</taxon>
        <taxon>Hexamita</taxon>
    </lineage>
</organism>
<keyword evidence="11" id="KW-1185">Reference proteome</keyword>
<dbReference type="PANTHER" id="PTHR11247:SF27">
    <property type="entry name" value="LYSOSOMAL THIOESTERASE PPT2"/>
    <property type="match status" value="1"/>
</dbReference>
<evidence type="ECO:0000256" key="7">
    <source>
        <dbReference type="ARBA" id="ARBA00093223"/>
    </source>
</evidence>
<proteinExistence type="predicted"/>
<evidence type="ECO:0000313" key="10">
    <source>
        <dbReference type="EMBL" id="CAL6005733.1"/>
    </source>
</evidence>